<dbReference type="InterPro" id="IPR003103">
    <property type="entry name" value="BAG_domain"/>
</dbReference>
<comment type="caution">
    <text evidence="3">The sequence shown here is derived from an EMBL/GenBank/DDBJ whole genome shotgun (WGS) entry which is preliminary data.</text>
</comment>
<feature type="region of interest" description="Disordered" evidence="1">
    <location>
        <begin position="361"/>
        <end position="417"/>
    </location>
</feature>
<feature type="region of interest" description="Disordered" evidence="1">
    <location>
        <begin position="320"/>
        <end position="344"/>
    </location>
</feature>
<feature type="compositionally biased region" description="Low complexity" evidence="1">
    <location>
        <begin position="748"/>
        <end position="778"/>
    </location>
</feature>
<feature type="compositionally biased region" description="Low complexity" evidence="1">
    <location>
        <begin position="376"/>
        <end position="417"/>
    </location>
</feature>
<feature type="region of interest" description="Disordered" evidence="1">
    <location>
        <begin position="122"/>
        <end position="161"/>
    </location>
</feature>
<feature type="region of interest" description="Disordered" evidence="1">
    <location>
        <begin position="180"/>
        <end position="205"/>
    </location>
</feature>
<name>A0AAD7P345_9AGAR</name>
<organism evidence="3 4">
    <name type="scientific">Mycena metata</name>
    <dbReference type="NCBI Taxonomy" id="1033252"/>
    <lineage>
        <taxon>Eukaryota</taxon>
        <taxon>Fungi</taxon>
        <taxon>Dikarya</taxon>
        <taxon>Basidiomycota</taxon>
        <taxon>Agaricomycotina</taxon>
        <taxon>Agaricomycetes</taxon>
        <taxon>Agaricomycetidae</taxon>
        <taxon>Agaricales</taxon>
        <taxon>Marasmiineae</taxon>
        <taxon>Mycenaceae</taxon>
        <taxon>Mycena</taxon>
    </lineage>
</organism>
<dbReference type="InterPro" id="IPR036533">
    <property type="entry name" value="BAG_dom_sf"/>
</dbReference>
<feature type="compositionally biased region" description="Basic and acidic residues" evidence="1">
    <location>
        <begin position="130"/>
        <end position="160"/>
    </location>
</feature>
<feature type="region of interest" description="Disordered" evidence="1">
    <location>
        <begin position="570"/>
        <end position="594"/>
    </location>
</feature>
<feature type="region of interest" description="Disordered" evidence="1">
    <location>
        <begin position="453"/>
        <end position="535"/>
    </location>
</feature>
<feature type="region of interest" description="Disordered" evidence="1">
    <location>
        <begin position="714"/>
        <end position="818"/>
    </location>
</feature>
<reference evidence="3" key="1">
    <citation type="submission" date="2023-03" db="EMBL/GenBank/DDBJ databases">
        <title>Massive genome expansion in bonnet fungi (Mycena s.s.) driven by repeated elements and novel gene families across ecological guilds.</title>
        <authorList>
            <consortium name="Lawrence Berkeley National Laboratory"/>
            <person name="Harder C.B."/>
            <person name="Miyauchi S."/>
            <person name="Viragh M."/>
            <person name="Kuo A."/>
            <person name="Thoen E."/>
            <person name="Andreopoulos B."/>
            <person name="Lu D."/>
            <person name="Skrede I."/>
            <person name="Drula E."/>
            <person name="Henrissat B."/>
            <person name="Morin E."/>
            <person name="Kohler A."/>
            <person name="Barry K."/>
            <person name="LaButti K."/>
            <person name="Morin E."/>
            <person name="Salamov A."/>
            <person name="Lipzen A."/>
            <person name="Mereny Z."/>
            <person name="Hegedus B."/>
            <person name="Baldrian P."/>
            <person name="Stursova M."/>
            <person name="Weitz H."/>
            <person name="Taylor A."/>
            <person name="Grigoriev I.V."/>
            <person name="Nagy L.G."/>
            <person name="Martin F."/>
            <person name="Kauserud H."/>
        </authorList>
    </citation>
    <scope>NUCLEOTIDE SEQUENCE</scope>
    <source>
        <strain evidence="3">CBHHK182m</strain>
    </source>
</reference>
<feature type="compositionally biased region" description="Basic and acidic residues" evidence="1">
    <location>
        <begin position="486"/>
        <end position="505"/>
    </location>
</feature>
<feature type="compositionally biased region" description="Polar residues" evidence="1">
    <location>
        <begin position="573"/>
        <end position="594"/>
    </location>
</feature>
<dbReference type="EMBL" id="JARKIB010000001">
    <property type="protein sequence ID" value="KAJ7785805.1"/>
    <property type="molecule type" value="Genomic_DNA"/>
</dbReference>
<sequence>MFSYRSPVYAPVPTTTPTVNPREKYLAALAEAKAAEAEYLAAERLQQEEAALRTRLEQIQALKAPQAPVYQSPFQQYPQQAPFTYYPAPGLVAPPPQFSAQPDLEQLRRQIAAEERARLVREQEEAQQARQREQALRAEAQRKELEREARRAKRNNELEHSLAAQRARLEALTQRVLFPQGPAPVQAPRRQHQSRPHHARPELHNTIDITPLLTATRHIQHQQAQPQPQQKQEEMRLEDVIGQLFGGRVQQRKQAQPKPAAQPQTQAIGLEQLLQHVFGAEQVEQPQPRAAPRAQQPAAPQTHTVDLGELLQHVFGGQTEHLTKHTTTPAAAAPQPKVEQPAAAPQSIDLGELIQHIFGGAQQQHQQAGPSGTKEATPAPAATQSAPASAATTNPAVATQSAPAPTPAPAAQTPRPANGLEHILNHLLGGNASVSTPNHGEVDLQQLMGMFLGPRGCSAPQQPQASTSKAPEASSKSAPAPSNLKTELEARLRSEESSEERDLAEAIRMSLAEAQAAPSSPTTSDKGKAPAPAPVKDVATSAAEVASIDAAFTALADEFVFPAELDFGGSRAASPTRSISFSNDNSTTGESQSPIARLSYSARNQPVRFYHQALSGLLSQLDAVESFGDEAVRNARKEVVGRVEGALDEVERFVEAKWRKAAKREERTEEEVIVVSAEDAVEPVVEAAAVEVAPEPAAAPAEVESAPEVIDAPAAVPEPAPEPVVVADAESTTPESSSYPPSAPSSYPPSAAESVETLRPASVPASSESTAPTSPAPSDTELDTFLLPAATPADAVVKKPASKDEDAEVGSDWSEVDA</sequence>
<keyword evidence="4" id="KW-1185">Reference proteome</keyword>
<feature type="compositionally biased region" description="Low complexity" evidence="1">
    <location>
        <begin position="465"/>
        <end position="482"/>
    </location>
</feature>
<evidence type="ECO:0000313" key="3">
    <source>
        <dbReference type="EMBL" id="KAJ7785805.1"/>
    </source>
</evidence>
<evidence type="ECO:0000313" key="4">
    <source>
        <dbReference type="Proteomes" id="UP001215598"/>
    </source>
</evidence>
<gene>
    <name evidence="3" type="ORF">B0H16DRAFT_1488080</name>
</gene>
<feature type="compositionally biased region" description="Low complexity" evidence="1">
    <location>
        <begin position="326"/>
        <end position="336"/>
    </location>
</feature>
<dbReference type="AlphaFoldDB" id="A0AAD7P345"/>
<accession>A0AAD7P345</accession>
<feature type="domain" description="BAG" evidence="2">
    <location>
        <begin position="608"/>
        <end position="652"/>
    </location>
</feature>
<dbReference type="SUPFAM" id="SSF63491">
    <property type="entry name" value="BAG domain"/>
    <property type="match status" value="1"/>
</dbReference>
<dbReference type="Pfam" id="PF02179">
    <property type="entry name" value="BAG"/>
    <property type="match status" value="1"/>
</dbReference>
<dbReference type="Gene3D" id="1.20.58.120">
    <property type="entry name" value="BAG domain"/>
    <property type="match status" value="1"/>
</dbReference>
<feature type="compositionally biased region" description="Low complexity" evidence="1">
    <location>
        <begin position="723"/>
        <end position="740"/>
    </location>
</feature>
<evidence type="ECO:0000256" key="1">
    <source>
        <dbReference type="SAM" id="MobiDB-lite"/>
    </source>
</evidence>
<feature type="compositionally biased region" description="Basic residues" evidence="1">
    <location>
        <begin position="189"/>
        <end position="198"/>
    </location>
</feature>
<protein>
    <recommendedName>
        <fullName evidence="2">BAG domain-containing protein</fullName>
    </recommendedName>
</protein>
<dbReference type="Proteomes" id="UP001215598">
    <property type="component" value="Unassembled WGS sequence"/>
</dbReference>
<proteinExistence type="predicted"/>
<evidence type="ECO:0000259" key="2">
    <source>
        <dbReference type="Pfam" id="PF02179"/>
    </source>
</evidence>
<dbReference type="GO" id="GO:0051087">
    <property type="term" value="F:protein-folding chaperone binding"/>
    <property type="evidence" value="ECO:0007669"/>
    <property type="project" value="InterPro"/>
</dbReference>
<feature type="compositionally biased region" description="Acidic residues" evidence="1">
    <location>
        <begin position="805"/>
        <end position="818"/>
    </location>
</feature>